<evidence type="ECO:0000256" key="1">
    <source>
        <dbReference type="PROSITE-ProRule" id="PRU00235"/>
    </source>
</evidence>
<feature type="repeat" description="RCC1" evidence="1">
    <location>
        <begin position="268"/>
        <end position="326"/>
    </location>
</feature>
<dbReference type="Gene3D" id="2.130.10.30">
    <property type="entry name" value="Regulator of chromosome condensation 1/beta-lactamase-inhibitor protein II"/>
    <property type="match status" value="1"/>
</dbReference>
<dbReference type="GO" id="GO:0005085">
    <property type="term" value="F:guanyl-nucleotide exchange factor activity"/>
    <property type="evidence" value="ECO:0007669"/>
    <property type="project" value="TreeGrafter"/>
</dbReference>
<evidence type="ECO:0008006" key="5">
    <source>
        <dbReference type="Google" id="ProtNLM"/>
    </source>
</evidence>
<accession>A0A319DMT8</accession>
<dbReference type="VEuPathDB" id="FungiDB:BO71DRAFT_406494"/>
<proteinExistence type="predicted"/>
<dbReference type="InterPro" id="IPR009091">
    <property type="entry name" value="RCC1/BLIP-II"/>
</dbReference>
<name>A0A319DMT8_9EURO</name>
<dbReference type="InterPro" id="IPR051553">
    <property type="entry name" value="Ran_GTPase-activating"/>
</dbReference>
<dbReference type="Proteomes" id="UP000247810">
    <property type="component" value="Unassembled WGS sequence"/>
</dbReference>
<dbReference type="PANTHER" id="PTHR45982:SF1">
    <property type="entry name" value="REGULATOR OF CHROMOSOME CONDENSATION"/>
    <property type="match status" value="1"/>
</dbReference>
<evidence type="ECO:0000313" key="3">
    <source>
        <dbReference type="EMBL" id="PYH98014.1"/>
    </source>
</evidence>
<dbReference type="AlphaFoldDB" id="A0A319DMT8"/>
<dbReference type="Pfam" id="PF13540">
    <property type="entry name" value="RCC1_2"/>
    <property type="match status" value="1"/>
</dbReference>
<dbReference type="PROSITE" id="PS50012">
    <property type="entry name" value="RCC1_3"/>
    <property type="match status" value="1"/>
</dbReference>
<dbReference type="STRING" id="1448320.A0A319DMT8"/>
<dbReference type="OrthoDB" id="5370059at2759"/>
<protein>
    <recommendedName>
        <fullName evidence="5">RCC1/BLIP-II</fullName>
    </recommendedName>
</protein>
<evidence type="ECO:0000256" key="2">
    <source>
        <dbReference type="SAM" id="MobiDB-lite"/>
    </source>
</evidence>
<feature type="region of interest" description="Disordered" evidence="2">
    <location>
        <begin position="448"/>
        <end position="529"/>
    </location>
</feature>
<dbReference type="GO" id="GO:0005737">
    <property type="term" value="C:cytoplasm"/>
    <property type="evidence" value="ECO:0007669"/>
    <property type="project" value="TreeGrafter"/>
</dbReference>
<gene>
    <name evidence="3" type="ORF">BO71DRAFT_406494</name>
</gene>
<dbReference type="InterPro" id="IPR000408">
    <property type="entry name" value="Reg_chr_condens"/>
</dbReference>
<dbReference type="PANTHER" id="PTHR45982">
    <property type="entry name" value="REGULATOR OF CHROMOSOME CONDENSATION"/>
    <property type="match status" value="1"/>
</dbReference>
<feature type="compositionally biased region" description="Polar residues" evidence="2">
    <location>
        <begin position="456"/>
        <end position="473"/>
    </location>
</feature>
<organism evidence="3 4">
    <name type="scientific">Aspergillus ellipticus CBS 707.79</name>
    <dbReference type="NCBI Taxonomy" id="1448320"/>
    <lineage>
        <taxon>Eukaryota</taxon>
        <taxon>Fungi</taxon>
        <taxon>Dikarya</taxon>
        <taxon>Ascomycota</taxon>
        <taxon>Pezizomycotina</taxon>
        <taxon>Eurotiomycetes</taxon>
        <taxon>Eurotiomycetidae</taxon>
        <taxon>Eurotiales</taxon>
        <taxon>Aspergillaceae</taxon>
        <taxon>Aspergillus</taxon>
        <taxon>Aspergillus subgen. Circumdati</taxon>
    </lineage>
</organism>
<dbReference type="EMBL" id="KZ825816">
    <property type="protein sequence ID" value="PYH98014.1"/>
    <property type="molecule type" value="Genomic_DNA"/>
</dbReference>
<evidence type="ECO:0000313" key="4">
    <source>
        <dbReference type="Proteomes" id="UP000247810"/>
    </source>
</evidence>
<sequence>MQVFGCGNNTCGDFGEPSCCSRDFVNIPHECHHNDYGNNSPFCPFWVFKPKEIAHAIHSIRVISCENDSTVLDVDGELKLLDQDRSKKLPLTEVLESWKIGDITNVVRLADGYAFLFRDGTLVTVRHADGVHIFSGKPIQYIATRRVDWHNPNLISGAVAIVLKQDLRTVLSFDTWNPMRAFLESSEPSFPPIHSANFTSPVFKLTSGFAILTAKGEVFTWALSDKPLETWPSWEPVALDYEPKRQPLPPVKTLSTGGIYNVAVSHSGQLFVWGYKRNKSPEIEAANDRDSVEFKEAIIPAGNGGTPLKIKSAAAGRDHVIALAADGSAWSVGNGLDGQLGIGNRQFGLCTEGFIVLDEYVSREEYAVDWEKMDTEALEALRRSRRTFPLNFTSAISRTMLIDLPNELLVTIVQILQSERSLGQAGSFTPYSTQYLINLTPENTTLYSPKRYPRSLNMSPASGNGFQPSNPLPKSTLLDDPLQNTFRDSKDEHRSNSPAPDGESRPELPRTRGQYCGRPAVENAVGLSG</sequence>
<dbReference type="SUPFAM" id="SSF50985">
    <property type="entry name" value="RCC1/BLIP-II"/>
    <property type="match status" value="1"/>
</dbReference>
<reference evidence="3 4" key="1">
    <citation type="submission" date="2018-02" db="EMBL/GenBank/DDBJ databases">
        <title>The genomes of Aspergillus section Nigri reveals drivers in fungal speciation.</title>
        <authorList>
            <consortium name="DOE Joint Genome Institute"/>
            <person name="Vesth T.C."/>
            <person name="Nybo J."/>
            <person name="Theobald S."/>
            <person name="Brandl J."/>
            <person name="Frisvad J.C."/>
            <person name="Nielsen K.F."/>
            <person name="Lyhne E.K."/>
            <person name="Kogle M.E."/>
            <person name="Kuo A."/>
            <person name="Riley R."/>
            <person name="Clum A."/>
            <person name="Nolan M."/>
            <person name="Lipzen A."/>
            <person name="Salamov A."/>
            <person name="Henrissat B."/>
            <person name="Wiebenga A."/>
            <person name="De vries R.P."/>
            <person name="Grigoriev I.V."/>
            <person name="Mortensen U.H."/>
            <person name="Andersen M.R."/>
            <person name="Baker S.E."/>
        </authorList>
    </citation>
    <scope>NUCLEOTIDE SEQUENCE [LARGE SCALE GENOMIC DNA]</scope>
    <source>
        <strain evidence="3 4">CBS 707.79</strain>
    </source>
</reference>
<keyword evidence="4" id="KW-1185">Reference proteome</keyword>